<keyword evidence="3" id="KW-0804">Transcription</keyword>
<evidence type="ECO:0000256" key="4">
    <source>
        <dbReference type="PROSITE-ProRule" id="PRU00335"/>
    </source>
</evidence>
<accession>A0A6L5G798</accession>
<dbReference type="InterPro" id="IPR009057">
    <property type="entry name" value="Homeodomain-like_sf"/>
</dbReference>
<dbReference type="Proteomes" id="UP000477750">
    <property type="component" value="Unassembled WGS sequence"/>
</dbReference>
<dbReference type="PROSITE" id="PS50977">
    <property type="entry name" value="HTH_TETR_2"/>
    <property type="match status" value="1"/>
</dbReference>
<feature type="DNA-binding region" description="H-T-H motif" evidence="4">
    <location>
        <begin position="29"/>
        <end position="48"/>
    </location>
</feature>
<dbReference type="PANTHER" id="PTHR47506">
    <property type="entry name" value="TRANSCRIPTIONAL REGULATORY PROTEIN"/>
    <property type="match status" value="1"/>
</dbReference>
<sequence length="188" mass="20470">MATRTAAGPRQRLLEAAEELTYSRGMNVGVDAILKRANVARRSLYEHFGGKDGLVTAVLERTTEADERHYRETMDAAGDDPRKRLLAVFDGLEAVIAEPTFRGCRYLSADLALADPDHPAHAVTREYRRRITALLEHELTRLRHRAAGRAAAQLFVLIDGALAAGATRRAEAATGVGEVAELIIDAGL</sequence>
<dbReference type="AlphaFoldDB" id="A0A6L5G798"/>
<comment type="caution">
    <text evidence="6">The sequence shown here is derived from an EMBL/GenBank/DDBJ whole genome shotgun (WGS) entry which is preliminary data.</text>
</comment>
<dbReference type="PANTHER" id="PTHR47506:SF1">
    <property type="entry name" value="HTH-TYPE TRANSCRIPTIONAL REGULATOR YJDC"/>
    <property type="match status" value="1"/>
</dbReference>
<name>A0A6L5G798_9ACTN</name>
<dbReference type="SUPFAM" id="SSF46689">
    <property type="entry name" value="Homeodomain-like"/>
    <property type="match status" value="1"/>
</dbReference>
<gene>
    <name evidence="6" type="ORF">GFD30_08085</name>
</gene>
<evidence type="ECO:0000259" key="5">
    <source>
        <dbReference type="PROSITE" id="PS50977"/>
    </source>
</evidence>
<dbReference type="Gene3D" id="1.10.357.10">
    <property type="entry name" value="Tetracycline Repressor, domain 2"/>
    <property type="match status" value="1"/>
</dbReference>
<organism evidence="6 7">
    <name type="scientific">Glycomyces albidus</name>
    <dbReference type="NCBI Taxonomy" id="2656774"/>
    <lineage>
        <taxon>Bacteria</taxon>
        <taxon>Bacillati</taxon>
        <taxon>Actinomycetota</taxon>
        <taxon>Actinomycetes</taxon>
        <taxon>Glycomycetales</taxon>
        <taxon>Glycomycetaceae</taxon>
        <taxon>Glycomyces</taxon>
    </lineage>
</organism>
<keyword evidence="2 4" id="KW-0238">DNA-binding</keyword>
<dbReference type="InterPro" id="IPR001647">
    <property type="entry name" value="HTH_TetR"/>
</dbReference>
<proteinExistence type="predicted"/>
<evidence type="ECO:0000313" key="7">
    <source>
        <dbReference type="Proteomes" id="UP000477750"/>
    </source>
</evidence>
<keyword evidence="1" id="KW-0805">Transcription regulation</keyword>
<dbReference type="EMBL" id="WIAO01000007">
    <property type="protein sequence ID" value="MQM25529.1"/>
    <property type="molecule type" value="Genomic_DNA"/>
</dbReference>
<dbReference type="SUPFAM" id="SSF48498">
    <property type="entry name" value="Tetracyclin repressor-like, C-terminal domain"/>
    <property type="match status" value="1"/>
</dbReference>
<reference evidence="6 7" key="1">
    <citation type="submission" date="2019-10" db="EMBL/GenBank/DDBJ databases">
        <title>Glycomyces albidus sp. nov., a novel actinomycete isolated from rhizosphere soil of wheat (Triticum aestivum L.).</title>
        <authorList>
            <person name="Qian L."/>
        </authorList>
    </citation>
    <scope>NUCLEOTIDE SEQUENCE [LARGE SCALE GENOMIC DNA]</scope>
    <source>
        <strain evidence="6 7">NEAU-7082</strain>
    </source>
</reference>
<evidence type="ECO:0000256" key="2">
    <source>
        <dbReference type="ARBA" id="ARBA00023125"/>
    </source>
</evidence>
<evidence type="ECO:0000256" key="3">
    <source>
        <dbReference type="ARBA" id="ARBA00023163"/>
    </source>
</evidence>
<dbReference type="PRINTS" id="PR00455">
    <property type="entry name" value="HTHTETR"/>
</dbReference>
<evidence type="ECO:0000313" key="6">
    <source>
        <dbReference type="EMBL" id="MQM25529.1"/>
    </source>
</evidence>
<evidence type="ECO:0000256" key="1">
    <source>
        <dbReference type="ARBA" id="ARBA00023015"/>
    </source>
</evidence>
<protein>
    <submittedName>
        <fullName evidence="6">TetR family transcriptional regulator</fullName>
    </submittedName>
</protein>
<dbReference type="InterPro" id="IPR036271">
    <property type="entry name" value="Tet_transcr_reg_TetR-rel_C_sf"/>
</dbReference>
<dbReference type="GO" id="GO:0003677">
    <property type="term" value="F:DNA binding"/>
    <property type="evidence" value="ECO:0007669"/>
    <property type="project" value="UniProtKB-UniRule"/>
</dbReference>
<dbReference type="RefSeq" id="WP_153024689.1">
    <property type="nucleotide sequence ID" value="NZ_WIAO01000007.1"/>
</dbReference>
<dbReference type="Pfam" id="PF00440">
    <property type="entry name" value="TetR_N"/>
    <property type="match status" value="1"/>
</dbReference>
<feature type="domain" description="HTH tetR-type" evidence="5">
    <location>
        <begin position="7"/>
        <end position="66"/>
    </location>
</feature>
<keyword evidence="7" id="KW-1185">Reference proteome</keyword>